<comment type="caution">
    <text evidence="6">Lacks conserved residue(s) required for the propagation of feature annotation.</text>
</comment>
<evidence type="ECO:0000256" key="5">
    <source>
        <dbReference type="ARBA" id="ARBA00023136"/>
    </source>
</evidence>
<dbReference type="InterPro" id="IPR000609">
    <property type="entry name" value="7TM_GPCR_serpentine_rcpt_Srg"/>
</dbReference>
<feature type="transmembrane region" description="Helical" evidence="6">
    <location>
        <begin position="215"/>
        <end position="237"/>
    </location>
</feature>
<keyword evidence="7" id="KW-1185">Reference proteome</keyword>
<dbReference type="Proteomes" id="UP000095287">
    <property type="component" value="Unplaced"/>
</dbReference>
<reference evidence="8" key="1">
    <citation type="submission" date="2016-11" db="UniProtKB">
        <authorList>
            <consortium name="WormBaseParasite"/>
        </authorList>
    </citation>
    <scope>IDENTIFICATION</scope>
</reference>
<protein>
    <recommendedName>
        <fullName evidence="6">Serpentine receptor class gamma</fullName>
    </recommendedName>
</protein>
<sequence>MLHLVLPLTITDQTNIDAYKPSVSIGFDTSGLRFISQFDKYAVFNIFNFTDIPGIPDGTDVSDLTRLLGVSVIMSTVLQAAHDCIAYVSFQIFFTFPAYSFFSSFYGSSLFSPSAFTTFIYFTAYYYDNLQMFGNCFLTLNRFTSIVFPLNHKAIWKFCFPISIVVTALSSLAPCWYLLTTSSWYALISDSENSGYAFTTDNDKYPNFSNSYNSAISSLVTCIICLVLNAISAVFLVYHTSHMTNSTFNSRKVEMNLFFVAALIFLIQCVQGVSQVLIHFAMEAGDIDRVLFIYMLVPWINDFKCLSPAWVLFIVSSSVREAVLRTVPWRLIFAKTTSFASPLFTRV</sequence>
<dbReference type="Pfam" id="PF02118">
    <property type="entry name" value="Srg"/>
    <property type="match status" value="1"/>
</dbReference>
<dbReference type="PANTHER" id="PTHR31627:SF42">
    <property type="entry name" value="G_PROTEIN_RECEP_F1_2 DOMAIN-CONTAINING PROTEIN-RELATED"/>
    <property type="match status" value="1"/>
</dbReference>
<evidence type="ECO:0000256" key="6">
    <source>
        <dbReference type="RuleBase" id="RU280813"/>
    </source>
</evidence>
<dbReference type="PANTHER" id="PTHR31627">
    <property type="entry name" value="SERPENTINE RECEPTOR CLASS GAMMA-RELATED"/>
    <property type="match status" value="1"/>
</dbReference>
<feature type="transmembrane region" description="Helical" evidence="6">
    <location>
        <begin position="84"/>
        <end position="102"/>
    </location>
</feature>
<keyword evidence="4 6" id="KW-1133">Transmembrane helix</keyword>
<accession>A0A1I7YUG2</accession>
<dbReference type="AlphaFoldDB" id="A0A1I7YUG2"/>
<comment type="subcellular location">
    <subcellularLocation>
        <location evidence="1">Membrane</location>
        <topology evidence="1">Multi-pass membrane protein</topology>
    </subcellularLocation>
</comment>
<dbReference type="GO" id="GO:0016020">
    <property type="term" value="C:membrane"/>
    <property type="evidence" value="ECO:0007669"/>
    <property type="project" value="UniProtKB-SubCell"/>
</dbReference>
<feature type="transmembrane region" description="Helical" evidence="6">
    <location>
        <begin position="108"/>
        <end position="127"/>
    </location>
</feature>
<feature type="transmembrane region" description="Helical" evidence="6">
    <location>
        <begin position="257"/>
        <end position="280"/>
    </location>
</feature>
<evidence type="ECO:0000256" key="1">
    <source>
        <dbReference type="ARBA" id="ARBA00004141"/>
    </source>
</evidence>
<organism evidence="7 8">
    <name type="scientific">Steinernema glaseri</name>
    <dbReference type="NCBI Taxonomy" id="37863"/>
    <lineage>
        <taxon>Eukaryota</taxon>
        <taxon>Metazoa</taxon>
        <taxon>Ecdysozoa</taxon>
        <taxon>Nematoda</taxon>
        <taxon>Chromadorea</taxon>
        <taxon>Rhabditida</taxon>
        <taxon>Tylenchina</taxon>
        <taxon>Panagrolaimomorpha</taxon>
        <taxon>Strongyloidoidea</taxon>
        <taxon>Steinernematidae</taxon>
        <taxon>Steinernema</taxon>
    </lineage>
</organism>
<dbReference type="Gene3D" id="1.20.1070.10">
    <property type="entry name" value="Rhodopsin 7-helix transmembrane proteins"/>
    <property type="match status" value="1"/>
</dbReference>
<dbReference type="InterPro" id="IPR051119">
    <property type="entry name" value="Nematode_SR-like"/>
</dbReference>
<feature type="transmembrane region" description="Helical" evidence="6">
    <location>
        <begin position="158"/>
        <end position="179"/>
    </location>
</feature>
<evidence type="ECO:0000313" key="7">
    <source>
        <dbReference type="Proteomes" id="UP000095287"/>
    </source>
</evidence>
<keyword evidence="3 6" id="KW-0812">Transmembrane</keyword>
<evidence type="ECO:0000256" key="3">
    <source>
        <dbReference type="ARBA" id="ARBA00022692"/>
    </source>
</evidence>
<feature type="transmembrane region" description="Helical" evidence="6">
    <location>
        <begin position="292"/>
        <end position="315"/>
    </location>
</feature>
<name>A0A1I7YUG2_9BILA</name>
<evidence type="ECO:0000256" key="2">
    <source>
        <dbReference type="ARBA" id="ARBA00005692"/>
    </source>
</evidence>
<dbReference type="GO" id="GO:0004888">
    <property type="term" value="F:transmembrane signaling receptor activity"/>
    <property type="evidence" value="ECO:0007669"/>
    <property type="project" value="InterPro"/>
</dbReference>
<evidence type="ECO:0000256" key="4">
    <source>
        <dbReference type="ARBA" id="ARBA00022989"/>
    </source>
</evidence>
<dbReference type="GO" id="GO:0007606">
    <property type="term" value="P:sensory perception of chemical stimulus"/>
    <property type="evidence" value="ECO:0007669"/>
    <property type="project" value="UniProtKB-UniRule"/>
</dbReference>
<keyword evidence="5 6" id="KW-0472">Membrane</keyword>
<dbReference type="WBParaSite" id="L893_g1984.t1">
    <property type="protein sequence ID" value="L893_g1984.t1"/>
    <property type="gene ID" value="L893_g1984"/>
</dbReference>
<proteinExistence type="inferred from homology"/>
<evidence type="ECO:0000313" key="8">
    <source>
        <dbReference type="WBParaSite" id="L893_g1984.t1"/>
    </source>
</evidence>
<comment type="similarity">
    <text evidence="2 6">Belongs to the nematode receptor-like protein srg family.</text>
</comment>